<evidence type="ECO:0000313" key="1">
    <source>
        <dbReference type="EMBL" id="CAS00599.1"/>
    </source>
</evidence>
<dbReference type="RefSeq" id="XP_045100158.1">
    <property type="nucleotide sequence ID" value="XM_045237795.1"/>
</dbReference>
<dbReference type="KEGG" id="cbr:CBG_27136"/>
<protein>
    <submittedName>
        <fullName evidence="1">Protein CBG27136</fullName>
    </submittedName>
</protein>
<dbReference type="Proteomes" id="UP000008549">
    <property type="component" value="Unassembled WGS sequence"/>
</dbReference>
<dbReference type="GeneID" id="68918594"/>
<dbReference type="AlphaFoldDB" id="B6IL46"/>
<keyword evidence="2" id="KW-1185">Reference proteome</keyword>
<organism evidence="1 2">
    <name type="scientific">Caenorhabditis briggsae</name>
    <dbReference type="NCBI Taxonomy" id="6238"/>
    <lineage>
        <taxon>Eukaryota</taxon>
        <taxon>Metazoa</taxon>
        <taxon>Ecdysozoa</taxon>
        <taxon>Nematoda</taxon>
        <taxon>Chromadorea</taxon>
        <taxon>Rhabditida</taxon>
        <taxon>Rhabditina</taxon>
        <taxon>Rhabditomorpha</taxon>
        <taxon>Rhabditoidea</taxon>
        <taxon>Rhabditidae</taxon>
        <taxon>Peloderinae</taxon>
        <taxon>Caenorhabditis</taxon>
    </lineage>
</organism>
<name>B6IL46_CAEBR</name>
<accession>B6IL46</accession>
<proteinExistence type="predicted"/>
<evidence type="ECO:0000313" key="2">
    <source>
        <dbReference type="Proteomes" id="UP000008549"/>
    </source>
</evidence>
<gene>
    <name evidence="1" type="ORF">CBG27136</name>
    <name evidence="1" type="ORF">CBG_27136</name>
</gene>
<dbReference type="InParanoid" id="B6IL46"/>
<sequence length="39" mass="4522">MDVGLPCLGLYSEDLRVVKPVHRHMELEQVSQCKLRTQL</sequence>
<dbReference type="HOGENOM" id="CLU_3320501_0_0_1"/>
<dbReference type="EMBL" id="HE601047">
    <property type="protein sequence ID" value="CAS00599.1"/>
    <property type="molecule type" value="Genomic_DNA"/>
</dbReference>
<dbReference type="CTD" id="68918594"/>
<reference evidence="1 2" key="2">
    <citation type="journal article" date="2011" name="PLoS Genet.">
        <title>Caenorhabditis briggsae recombinant inbred line genotypes reveal inter-strain incompatibility and the evolution of recombination.</title>
        <authorList>
            <person name="Ross J.A."/>
            <person name="Koboldt D.C."/>
            <person name="Staisch J.E."/>
            <person name="Chamberlin H.M."/>
            <person name="Gupta B.P."/>
            <person name="Miller R.D."/>
            <person name="Baird S.E."/>
            <person name="Haag E.S."/>
        </authorList>
    </citation>
    <scope>NUCLEOTIDE SEQUENCE [LARGE SCALE GENOMIC DNA]</scope>
    <source>
        <strain evidence="1 2">AF16</strain>
    </source>
</reference>
<reference evidence="1 2" key="1">
    <citation type="journal article" date="2003" name="PLoS Biol.">
        <title>The genome sequence of Caenorhabditis briggsae: a platform for comparative genomics.</title>
        <authorList>
            <person name="Stein L.D."/>
            <person name="Bao Z."/>
            <person name="Blasiar D."/>
            <person name="Blumenthal T."/>
            <person name="Brent M.R."/>
            <person name="Chen N."/>
            <person name="Chinwalla A."/>
            <person name="Clarke L."/>
            <person name="Clee C."/>
            <person name="Coghlan A."/>
            <person name="Coulson A."/>
            <person name="D'Eustachio P."/>
            <person name="Fitch D.H."/>
            <person name="Fulton L.A."/>
            <person name="Fulton R.E."/>
            <person name="Griffiths-Jones S."/>
            <person name="Harris T.W."/>
            <person name="Hillier L.W."/>
            <person name="Kamath R."/>
            <person name="Kuwabara P.E."/>
            <person name="Mardis E.R."/>
            <person name="Marra M.A."/>
            <person name="Miner T.L."/>
            <person name="Minx P."/>
            <person name="Mullikin J.C."/>
            <person name="Plumb R.W."/>
            <person name="Rogers J."/>
            <person name="Schein J.E."/>
            <person name="Sohrmann M."/>
            <person name="Spieth J."/>
            <person name="Stajich J.E."/>
            <person name="Wei C."/>
            <person name="Willey D."/>
            <person name="Wilson R.K."/>
            <person name="Durbin R."/>
            <person name="Waterston R.H."/>
        </authorList>
    </citation>
    <scope>NUCLEOTIDE SEQUENCE [LARGE SCALE GENOMIC DNA]</scope>
    <source>
        <strain evidence="1 2">AF16</strain>
    </source>
</reference>